<proteinExistence type="predicted"/>
<dbReference type="Proteomes" id="UP000243723">
    <property type="component" value="Unassembled WGS sequence"/>
</dbReference>
<feature type="compositionally biased region" description="Polar residues" evidence="1">
    <location>
        <begin position="223"/>
        <end position="232"/>
    </location>
</feature>
<dbReference type="AlphaFoldDB" id="A0A2P7ZAP6"/>
<feature type="compositionally biased region" description="Polar residues" evidence="1">
    <location>
        <begin position="386"/>
        <end position="404"/>
    </location>
</feature>
<dbReference type="PANTHER" id="PTHR13384:SF19">
    <property type="entry name" value="G PATCH DOMAIN-CONTAINING PROTEIN 1"/>
    <property type="match status" value="1"/>
</dbReference>
<comment type="caution">
    <text evidence="3">The sequence shown here is derived from an EMBL/GenBank/DDBJ whole genome shotgun (WGS) entry which is preliminary data.</text>
</comment>
<feature type="region of interest" description="Disordered" evidence="1">
    <location>
        <begin position="1"/>
        <end position="45"/>
    </location>
</feature>
<dbReference type="PANTHER" id="PTHR13384">
    <property type="entry name" value="G PATCH DOMAIN-CONTAINING PROTEIN 1"/>
    <property type="match status" value="1"/>
</dbReference>
<name>A0A2P7ZAP6_9PEZI</name>
<reference evidence="3 4" key="1">
    <citation type="submission" date="2017-05" db="EMBL/GenBank/DDBJ databases">
        <title>Draft genome sequence of Elsinoe australis.</title>
        <authorList>
            <person name="Cheng Q."/>
        </authorList>
    </citation>
    <scope>NUCLEOTIDE SEQUENCE [LARGE SCALE GENOMIC DNA]</scope>
    <source>
        <strain evidence="3 4">NL1</strain>
    </source>
</reference>
<dbReference type="Pfam" id="PF01585">
    <property type="entry name" value="G-patch"/>
    <property type="match status" value="1"/>
</dbReference>
<feature type="compositionally biased region" description="Basic and acidic residues" evidence="1">
    <location>
        <begin position="554"/>
        <end position="580"/>
    </location>
</feature>
<sequence length="709" mass="77282">MSYKRSRTDSEADKSSSSQQPPYVFYGTPLPPLDSESRDDGTYVPVWKQEVRDERGRKRLHGAFTGGFSAGYFNTVGSKEGWTPSTFVSSRSNRQKDARSTQQRAEDFMDEEDLADLQESQQLETQAGFAGLGSTQEDGIRRGFMSDLFHDPNDTIGVKLLQRMGWRPGQGLGPKIKRKPRGDEGASDDTAQEQLFAPDDVPMVALDKKTNKFGLGWNGEQRLGTSRPSRTASSNKVDVSDSDDEPNSFRAMKPQQKKSKAKKTGFGVGVLNDTGSDEEDPYENGPKISYNKIIGGDRKKKKGGITANTKTIGNVSKPVFLSQKLTNQSRTNNFRRCHDGKLPLDGFILAAQALTLDDTKKYAPPPVPEGWKPSRLSAKATDSAPLPSTSEAAKSSTLDPSSRATLLGESSLPGKSIFDFISPAARDRLAAITGANLPQGRGEAPPPGYEQSAADRAKSLWDVVPRLERATAQAALDRSKTGWMPYAEDEGKRHRYRAFLETMTGDRNDLPIRKPGAETDEWVNEMREFSQAAMVFKPVSGLMATRFTSAKASDGAKKASDAPDGSEGKEGLRDGVKAEESNDPAEEAAKLGMFGPMTRSVVEFYPTRLTCKRFGVKPPDHVLHDPGSGEREKERFDVVGKGRMEEMLREAATAGNTGAQGGDFGQGMSAPPPRAEPAKVDVEHNDALEAQRAGEELFKSIFGDDSDSD</sequence>
<dbReference type="PROSITE" id="PS50174">
    <property type="entry name" value="G_PATCH"/>
    <property type="match status" value="1"/>
</dbReference>
<dbReference type="GO" id="GO:0003723">
    <property type="term" value="F:RNA binding"/>
    <property type="evidence" value="ECO:0007669"/>
    <property type="project" value="TreeGrafter"/>
</dbReference>
<dbReference type="OrthoDB" id="20507at2759"/>
<dbReference type="Pfam" id="PF26093">
    <property type="entry name" value="HTH_TGH"/>
    <property type="match status" value="1"/>
</dbReference>
<gene>
    <name evidence="3" type="ORF">B9Z65_2436</name>
</gene>
<evidence type="ECO:0000313" key="3">
    <source>
        <dbReference type="EMBL" id="PSK45296.1"/>
    </source>
</evidence>
<dbReference type="Pfam" id="PF07713">
    <property type="entry name" value="DUF1604"/>
    <property type="match status" value="1"/>
</dbReference>
<feature type="compositionally biased region" description="Basic and acidic residues" evidence="1">
    <location>
        <begin position="1"/>
        <end position="14"/>
    </location>
</feature>
<feature type="region of interest" description="Disordered" evidence="1">
    <location>
        <begin position="165"/>
        <end position="198"/>
    </location>
</feature>
<dbReference type="GO" id="GO:0005634">
    <property type="term" value="C:nucleus"/>
    <property type="evidence" value="ECO:0007669"/>
    <property type="project" value="TreeGrafter"/>
</dbReference>
<feature type="region of interest" description="Disordered" evidence="1">
    <location>
        <begin position="436"/>
        <end position="455"/>
    </location>
</feature>
<feature type="region of interest" description="Disordered" evidence="1">
    <location>
        <begin position="359"/>
        <end position="407"/>
    </location>
</feature>
<dbReference type="EMBL" id="NHZQ01000251">
    <property type="protein sequence ID" value="PSK45296.1"/>
    <property type="molecule type" value="Genomic_DNA"/>
</dbReference>
<evidence type="ECO:0000259" key="2">
    <source>
        <dbReference type="PROSITE" id="PS50174"/>
    </source>
</evidence>
<feature type="region of interest" description="Disordered" evidence="1">
    <location>
        <begin position="550"/>
        <end position="592"/>
    </location>
</feature>
<organism evidence="3 4">
    <name type="scientific">Elsinoe australis</name>
    <dbReference type="NCBI Taxonomy" id="40998"/>
    <lineage>
        <taxon>Eukaryota</taxon>
        <taxon>Fungi</taxon>
        <taxon>Dikarya</taxon>
        <taxon>Ascomycota</taxon>
        <taxon>Pezizomycotina</taxon>
        <taxon>Dothideomycetes</taxon>
        <taxon>Dothideomycetidae</taxon>
        <taxon>Myriangiales</taxon>
        <taxon>Elsinoaceae</taxon>
        <taxon>Elsinoe</taxon>
    </lineage>
</organism>
<feature type="region of interest" description="Disordered" evidence="1">
    <location>
        <begin position="215"/>
        <end position="263"/>
    </location>
</feature>
<feature type="compositionally biased region" description="Basic and acidic residues" evidence="1">
    <location>
        <begin position="94"/>
        <end position="107"/>
    </location>
</feature>
<evidence type="ECO:0000256" key="1">
    <source>
        <dbReference type="SAM" id="MobiDB-lite"/>
    </source>
</evidence>
<feature type="compositionally biased region" description="Basic and acidic residues" evidence="1">
    <location>
        <begin position="676"/>
        <end position="698"/>
    </location>
</feature>
<dbReference type="InterPro" id="IPR011666">
    <property type="entry name" value="DUF1604"/>
</dbReference>
<keyword evidence="4" id="KW-1185">Reference proteome</keyword>
<protein>
    <submittedName>
        <fullName evidence="3">G patch domain-containing protein 1 isoform C</fullName>
    </submittedName>
</protein>
<dbReference type="STRING" id="40998.A0A2P7ZAP6"/>
<feature type="domain" description="G-patch" evidence="2">
    <location>
        <begin position="153"/>
        <end position="220"/>
    </location>
</feature>
<dbReference type="InterPro" id="IPR000467">
    <property type="entry name" value="G_patch_dom"/>
</dbReference>
<feature type="region of interest" description="Disordered" evidence="1">
    <location>
        <begin position="654"/>
        <end position="709"/>
    </location>
</feature>
<evidence type="ECO:0000313" key="4">
    <source>
        <dbReference type="Proteomes" id="UP000243723"/>
    </source>
</evidence>
<dbReference type="GO" id="GO:0006397">
    <property type="term" value="P:mRNA processing"/>
    <property type="evidence" value="ECO:0007669"/>
    <property type="project" value="InterPro"/>
</dbReference>
<feature type="region of interest" description="Disordered" evidence="1">
    <location>
        <begin position="84"/>
        <end position="122"/>
    </location>
</feature>
<accession>A0A2P7ZAP6</accession>